<gene>
    <name evidence="6 8" type="primary">pyrC</name>
    <name evidence="8" type="ORF">BWX89_00597</name>
</gene>
<feature type="binding site" evidence="6">
    <location>
        <position position="94"/>
    </location>
    <ligand>
        <name>substrate</name>
    </ligand>
</feature>
<dbReference type="GO" id="GO:0044205">
    <property type="term" value="P:'de novo' UMP biosynthetic process"/>
    <property type="evidence" value="ECO:0007669"/>
    <property type="project" value="UniProtKB-UniRule"/>
</dbReference>
<dbReference type="UniPathway" id="UPA00070">
    <property type="reaction ID" value="UER00117"/>
</dbReference>
<feature type="binding site" evidence="6">
    <location>
        <position position="62"/>
    </location>
    <ligand>
        <name>Zn(2+)</name>
        <dbReference type="ChEBI" id="CHEBI:29105"/>
        <label>1</label>
    </ligand>
</feature>
<dbReference type="NCBIfam" id="TIGR00857">
    <property type="entry name" value="pyrC_multi"/>
    <property type="match status" value="1"/>
</dbReference>
<dbReference type="InterPro" id="IPR050138">
    <property type="entry name" value="DHOase/Allantoinase_Hydrolase"/>
</dbReference>
<evidence type="ECO:0000256" key="3">
    <source>
        <dbReference type="ARBA" id="ARBA00022723"/>
    </source>
</evidence>
<feature type="binding site" evidence="6">
    <location>
        <position position="60"/>
    </location>
    <ligand>
        <name>Zn(2+)</name>
        <dbReference type="ChEBI" id="CHEBI:29105"/>
        <label>1</label>
    </ligand>
</feature>
<dbReference type="Proteomes" id="UP000485562">
    <property type="component" value="Unassembled WGS sequence"/>
</dbReference>
<organism evidence="8">
    <name type="scientific">candidate division TA06 bacterium ADurb.Bin131</name>
    <dbReference type="NCBI Taxonomy" id="1852827"/>
    <lineage>
        <taxon>Bacteria</taxon>
        <taxon>Bacteria division TA06</taxon>
    </lineage>
</organism>
<keyword evidence="3 6" id="KW-0479">Metal-binding</keyword>
<dbReference type="PROSITE" id="PS00483">
    <property type="entry name" value="DIHYDROOROTASE_2"/>
    <property type="match status" value="1"/>
</dbReference>
<dbReference type="PANTHER" id="PTHR43668:SF2">
    <property type="entry name" value="ALLANTOINASE"/>
    <property type="match status" value="1"/>
</dbReference>
<dbReference type="GO" id="GO:0008270">
    <property type="term" value="F:zinc ion binding"/>
    <property type="evidence" value="ECO:0007669"/>
    <property type="project" value="UniProtKB-UniRule"/>
</dbReference>
<feature type="binding site" evidence="6">
    <location>
        <position position="178"/>
    </location>
    <ligand>
        <name>Zn(2+)</name>
        <dbReference type="ChEBI" id="CHEBI:29105"/>
        <label>2</label>
    </ligand>
</feature>
<evidence type="ECO:0000256" key="6">
    <source>
        <dbReference type="HAMAP-Rule" id="MF_00220"/>
    </source>
</evidence>
<dbReference type="InterPro" id="IPR004722">
    <property type="entry name" value="DHOase"/>
</dbReference>
<feature type="binding site" evidence="6">
    <location>
        <begin position="62"/>
        <end position="64"/>
    </location>
    <ligand>
        <name>substrate</name>
    </ligand>
</feature>
<dbReference type="PANTHER" id="PTHR43668">
    <property type="entry name" value="ALLANTOINASE"/>
    <property type="match status" value="1"/>
</dbReference>
<dbReference type="AlphaFoldDB" id="A0A1V6CBD0"/>
<feature type="binding site" evidence="6">
    <location>
        <begin position="322"/>
        <end position="323"/>
    </location>
    <ligand>
        <name>substrate</name>
    </ligand>
</feature>
<dbReference type="Gene3D" id="2.30.40.10">
    <property type="entry name" value="Urease, subunit C, domain 1"/>
    <property type="match status" value="1"/>
</dbReference>
<evidence type="ECO:0000313" key="8">
    <source>
        <dbReference type="EMBL" id="OQB74221.1"/>
    </source>
</evidence>
<dbReference type="GO" id="GO:0004151">
    <property type="term" value="F:dihydroorotase activity"/>
    <property type="evidence" value="ECO:0007669"/>
    <property type="project" value="UniProtKB-UniRule"/>
</dbReference>
<evidence type="ECO:0000256" key="4">
    <source>
        <dbReference type="ARBA" id="ARBA00022801"/>
    </source>
</evidence>
<dbReference type="Pfam" id="PF12890">
    <property type="entry name" value="DHOase"/>
    <property type="match status" value="1"/>
</dbReference>
<feature type="binding site" evidence="6">
    <location>
        <position position="231"/>
    </location>
    <ligand>
        <name>Zn(2+)</name>
        <dbReference type="ChEBI" id="CHEBI:29105"/>
        <label>2</label>
    </ligand>
</feature>
<comment type="function">
    <text evidence="1 6">Catalyzes the reversible cyclization of carbamoyl aspartate to dihydroorotate.</text>
</comment>
<dbReference type="HAMAP" id="MF_00220_B">
    <property type="entry name" value="PyrC_classI_B"/>
    <property type="match status" value="1"/>
</dbReference>
<dbReference type="EC" id="3.5.2.3" evidence="6"/>
<dbReference type="InterPro" id="IPR011059">
    <property type="entry name" value="Metal-dep_hydrolase_composite"/>
</dbReference>
<sequence length="425" mass="46713">MEILIKNIRVIDPHSKTDDVLDILISDSVFSDICKNISRKTSKVIDGTGLWLIPGLIDMHCHLREPGNEEEETILSGSYSAASGGFTTICCMANTQPSIDNKVVAGYIFEQSRKALIEVLPYGTVTIGRKGELLSPMGELAQAGVVGFSDDGNCVMDSLIFRRALEYSKTWQKVVVSHSEDQILAKNGVMNEGLLSTKLGLRGIPAEAEHIMVYRDISLAGLTCANLHLAHLTTKKSVDLVREAKKQLNNITCEATIHHLTLTEDALKGYNANAKVSPPLRTQEDVKALIKGIKEDTIDAIVTDHAPHSEEEKGSGIENAPFGMVGFETALPLAMTLIRYGIKPIKLIEKMTCTPAKILNLKPNTITRGAEANCVIFDPEREWVLKKENIYSLSKNTPFLDKKFVGKVLCTFYRGAPVYSDKTLL</sequence>
<dbReference type="EMBL" id="MWDQ01000047">
    <property type="protein sequence ID" value="OQB74221.1"/>
    <property type="molecule type" value="Genomic_DNA"/>
</dbReference>
<comment type="catalytic activity">
    <reaction evidence="6">
        <text>(S)-dihydroorotate + H2O = N-carbamoyl-L-aspartate + H(+)</text>
        <dbReference type="Rhea" id="RHEA:24296"/>
        <dbReference type="ChEBI" id="CHEBI:15377"/>
        <dbReference type="ChEBI" id="CHEBI:15378"/>
        <dbReference type="ChEBI" id="CHEBI:30864"/>
        <dbReference type="ChEBI" id="CHEBI:32814"/>
        <dbReference type="EC" id="3.5.2.3"/>
    </reaction>
</comment>
<keyword evidence="5 6" id="KW-0665">Pyrimidine biosynthesis</keyword>
<keyword evidence="4 6" id="KW-0378">Hydrolase</keyword>
<dbReference type="SUPFAM" id="SSF51556">
    <property type="entry name" value="Metallo-dependent hydrolases"/>
    <property type="match status" value="1"/>
</dbReference>
<dbReference type="GO" id="GO:0004038">
    <property type="term" value="F:allantoinase activity"/>
    <property type="evidence" value="ECO:0007669"/>
    <property type="project" value="TreeGrafter"/>
</dbReference>
<dbReference type="GO" id="GO:0006145">
    <property type="term" value="P:purine nucleobase catabolic process"/>
    <property type="evidence" value="ECO:0007669"/>
    <property type="project" value="TreeGrafter"/>
</dbReference>
<comment type="similarity">
    <text evidence="2 6">Belongs to the metallo-dependent hydrolases superfamily. DHOase family. Class I DHOase subfamily.</text>
</comment>
<evidence type="ECO:0000259" key="7">
    <source>
        <dbReference type="Pfam" id="PF12890"/>
    </source>
</evidence>
<feature type="binding site" evidence="6">
    <location>
        <position position="304"/>
    </location>
    <ligand>
        <name>Zn(2+)</name>
        <dbReference type="ChEBI" id="CHEBI:29105"/>
        <label>1</label>
    </ligand>
</feature>
<evidence type="ECO:0000256" key="2">
    <source>
        <dbReference type="ARBA" id="ARBA00010286"/>
    </source>
</evidence>
<keyword evidence="6" id="KW-0862">Zinc</keyword>
<accession>A0A1V6CBD0</accession>
<proteinExistence type="inferred from homology"/>
<reference evidence="8" key="1">
    <citation type="submission" date="2017-02" db="EMBL/GenBank/DDBJ databases">
        <title>Delving into the versatile metabolic prowess of the omnipresent phylum Bacteroidetes.</title>
        <authorList>
            <person name="Nobu M.K."/>
            <person name="Mei R."/>
            <person name="Narihiro T."/>
            <person name="Kuroda K."/>
            <person name="Liu W.-T."/>
        </authorList>
    </citation>
    <scope>NUCLEOTIDE SEQUENCE</scope>
    <source>
        <strain evidence="8">ADurb.Bin131</strain>
    </source>
</reference>
<dbReference type="CDD" id="cd01317">
    <property type="entry name" value="DHOase_IIa"/>
    <property type="match status" value="1"/>
</dbReference>
<dbReference type="InterPro" id="IPR024403">
    <property type="entry name" value="DHOase_cat"/>
</dbReference>
<name>A0A1V6CBD0_UNCT6</name>
<comment type="pathway">
    <text evidence="6">Pyrimidine metabolism; UMP biosynthesis via de novo pathway; (S)-dihydroorotate from bicarbonate: step 3/3.</text>
</comment>
<evidence type="ECO:0000256" key="1">
    <source>
        <dbReference type="ARBA" id="ARBA00002368"/>
    </source>
</evidence>
<feature type="binding site" evidence="6">
    <location>
        <position position="151"/>
    </location>
    <ligand>
        <name>Zn(2+)</name>
        <dbReference type="ChEBI" id="CHEBI:29105"/>
        <label>2</label>
    </ligand>
</feature>
<dbReference type="InterPro" id="IPR002195">
    <property type="entry name" value="Dihydroorotase_CS"/>
</dbReference>
<comment type="caution">
    <text evidence="8">The sequence shown here is derived from an EMBL/GenBank/DDBJ whole genome shotgun (WGS) entry which is preliminary data.</text>
</comment>
<dbReference type="Gene3D" id="3.20.20.140">
    <property type="entry name" value="Metal-dependent hydrolases"/>
    <property type="match status" value="1"/>
</dbReference>
<dbReference type="InterPro" id="IPR032466">
    <property type="entry name" value="Metal_Hydrolase"/>
</dbReference>
<dbReference type="GO" id="GO:0005737">
    <property type="term" value="C:cytoplasm"/>
    <property type="evidence" value="ECO:0007669"/>
    <property type="project" value="TreeGrafter"/>
</dbReference>
<feature type="active site" evidence="6">
    <location>
        <position position="304"/>
    </location>
</feature>
<comment type="cofactor">
    <cofactor evidence="6">
        <name>Zn(2+)</name>
        <dbReference type="ChEBI" id="CHEBI:29105"/>
    </cofactor>
    <text evidence="6">Binds 2 Zn(2+) ions per subunit.</text>
</comment>
<feature type="domain" description="Dihydroorotase catalytic" evidence="7">
    <location>
        <begin position="52"/>
        <end position="237"/>
    </location>
</feature>
<dbReference type="SUPFAM" id="SSF51338">
    <property type="entry name" value="Composite domain of metallo-dependent hydrolases"/>
    <property type="match status" value="1"/>
</dbReference>
<feature type="binding site" evidence="6">
    <location>
        <position position="151"/>
    </location>
    <ligand>
        <name>Zn(2+)</name>
        <dbReference type="ChEBI" id="CHEBI:29105"/>
        <label>1</label>
    </ligand>
</feature>
<evidence type="ECO:0000256" key="5">
    <source>
        <dbReference type="ARBA" id="ARBA00022975"/>
    </source>
</evidence>
<comment type="caution">
    <text evidence="6">Lacks conserved residue(s) required for the propagation of feature annotation.</text>
</comment>
<feature type="binding site" evidence="6">
    <location>
        <position position="308"/>
    </location>
    <ligand>
        <name>substrate</name>
    </ligand>
</feature>
<protein>
    <recommendedName>
        <fullName evidence="6">Dihydroorotase</fullName>
        <shortName evidence="6">DHOase</shortName>
        <ecNumber evidence="6">3.5.2.3</ecNumber>
    </recommendedName>
</protein>